<dbReference type="Gene3D" id="1.10.10.2840">
    <property type="entry name" value="PucR C-terminal helix-turn-helix domain"/>
    <property type="match status" value="1"/>
</dbReference>
<feature type="domain" description="Purine catabolism PurC-like" evidence="2">
    <location>
        <begin position="13"/>
        <end position="130"/>
    </location>
</feature>
<dbReference type="InterPro" id="IPR051448">
    <property type="entry name" value="CdaR-like_regulators"/>
</dbReference>
<dbReference type="Pfam" id="PF13556">
    <property type="entry name" value="HTH_30"/>
    <property type="match status" value="1"/>
</dbReference>
<sequence>METNDILTIESALKNTLFKDAQVIAGNGGLQRNVRWVHILEVLDIEALVHGNEMILSTGIGFTENVTSFVSYLNKLIEHNVSCLCLEMGQYLKFIPKEVIEIANTNNFPLIIFTKAVRFVDITQELHTLIINHHYSMLKNLERISREFYRLTLESQGTRNVLELLHSSTKYPIIYLPFQETPKFIPSLPLHKQNELLLFLNTRLPALDSNEDESVYSWKFNDDTLLIRPVGAMGQTWAYLCLVKNQEPTEYDFLLLDSASLSIAQDLLKTRYIEERQLHTENLWVNDLLNNRLKDELLIKTQLGQHYKSFNELEFCVCIIELQFLGNKKEEMIDSFSQSTGLHLSMIVRSIFKQHSFQPFITLQNTCLVILAINMLPAKQTRDTLHMKHRFNHILKEIENTINRKKTNKFEFCIGVGSSYTGLKNVHISYEEATKSLFLKPFYKSSIILYEELGVFQLLLNLQKESMLESYIANHIGPLIEEDRKKKSDLLRTLQAFVESNGSKKLAAEQLHIVRQSLYYRLDKIKELLGEDFMSSQNRLALQLAIQAYQFLNTSKL</sequence>
<dbReference type="InterPro" id="IPR041522">
    <property type="entry name" value="CdaR_GGDEF"/>
</dbReference>
<dbReference type="Proteomes" id="UP001341444">
    <property type="component" value="Unassembled WGS sequence"/>
</dbReference>
<feature type="domain" description="CdaR GGDEF-like" evidence="4">
    <location>
        <begin position="315"/>
        <end position="436"/>
    </location>
</feature>
<protein>
    <submittedName>
        <fullName evidence="5">PucR family transcriptional regulator ligand-binding domain-containing protein</fullName>
    </submittedName>
</protein>
<dbReference type="InterPro" id="IPR025736">
    <property type="entry name" value="PucR_C-HTH_dom"/>
</dbReference>
<dbReference type="InterPro" id="IPR042070">
    <property type="entry name" value="PucR_C-HTH_sf"/>
</dbReference>
<evidence type="ECO:0000313" key="5">
    <source>
        <dbReference type="EMBL" id="MED1201496.1"/>
    </source>
</evidence>
<evidence type="ECO:0000259" key="3">
    <source>
        <dbReference type="Pfam" id="PF13556"/>
    </source>
</evidence>
<dbReference type="InterPro" id="IPR012914">
    <property type="entry name" value="PucR_dom"/>
</dbReference>
<comment type="caution">
    <text evidence="5">The sequence shown here is derived from an EMBL/GenBank/DDBJ whole genome shotgun (WGS) entry which is preliminary data.</text>
</comment>
<dbReference type="Pfam" id="PF17853">
    <property type="entry name" value="GGDEF_2"/>
    <property type="match status" value="1"/>
</dbReference>
<dbReference type="RefSeq" id="WP_066266664.1">
    <property type="nucleotide sequence ID" value="NZ_JARMAB010000001.1"/>
</dbReference>
<dbReference type="PANTHER" id="PTHR33744">
    <property type="entry name" value="CARBOHYDRATE DIACID REGULATOR"/>
    <property type="match status" value="1"/>
</dbReference>
<evidence type="ECO:0000259" key="2">
    <source>
        <dbReference type="Pfam" id="PF07905"/>
    </source>
</evidence>
<reference evidence="5 6" key="1">
    <citation type="submission" date="2023-03" db="EMBL/GenBank/DDBJ databases">
        <title>Bacillus Genome Sequencing.</title>
        <authorList>
            <person name="Dunlap C."/>
        </authorList>
    </citation>
    <scope>NUCLEOTIDE SEQUENCE [LARGE SCALE GENOMIC DNA]</scope>
    <source>
        <strain evidence="5 6">B-23453</strain>
    </source>
</reference>
<keyword evidence="6" id="KW-1185">Reference proteome</keyword>
<feature type="domain" description="PucR C-terminal helix-turn-helix" evidence="3">
    <location>
        <begin position="490"/>
        <end position="548"/>
    </location>
</feature>
<dbReference type="EMBL" id="JARMAB010000001">
    <property type="protein sequence ID" value="MED1201496.1"/>
    <property type="molecule type" value="Genomic_DNA"/>
</dbReference>
<proteinExistence type="inferred from homology"/>
<comment type="similarity">
    <text evidence="1">Belongs to the CdaR family.</text>
</comment>
<organism evidence="5 6">
    <name type="scientific">Heyndrickxia acidicola</name>
    <dbReference type="NCBI Taxonomy" id="209389"/>
    <lineage>
        <taxon>Bacteria</taxon>
        <taxon>Bacillati</taxon>
        <taxon>Bacillota</taxon>
        <taxon>Bacilli</taxon>
        <taxon>Bacillales</taxon>
        <taxon>Bacillaceae</taxon>
        <taxon>Heyndrickxia</taxon>
    </lineage>
</organism>
<name>A0ABU6MA42_9BACI</name>
<evidence type="ECO:0000313" key="6">
    <source>
        <dbReference type="Proteomes" id="UP001341444"/>
    </source>
</evidence>
<dbReference type="PANTHER" id="PTHR33744:SF1">
    <property type="entry name" value="DNA-BINDING TRANSCRIPTIONAL ACTIVATOR ADER"/>
    <property type="match status" value="1"/>
</dbReference>
<evidence type="ECO:0000259" key="4">
    <source>
        <dbReference type="Pfam" id="PF17853"/>
    </source>
</evidence>
<accession>A0ABU6MA42</accession>
<evidence type="ECO:0000256" key="1">
    <source>
        <dbReference type="ARBA" id="ARBA00006754"/>
    </source>
</evidence>
<dbReference type="Pfam" id="PF07905">
    <property type="entry name" value="PucR"/>
    <property type="match status" value="1"/>
</dbReference>
<gene>
    <name evidence="5" type="ORF">P4T90_00155</name>
</gene>